<dbReference type="RefSeq" id="WP_176070848.1">
    <property type="nucleotide sequence ID" value="NZ_JABWMJ010000010.1"/>
</dbReference>
<evidence type="ECO:0000256" key="3">
    <source>
        <dbReference type="PIRSR" id="PIRSR006241-50"/>
    </source>
</evidence>
<dbReference type="Gene3D" id="3.20.20.150">
    <property type="entry name" value="Divalent-metal-dependent TIM barrel enzymes"/>
    <property type="match status" value="1"/>
</dbReference>
<dbReference type="PANTHER" id="PTHR43489">
    <property type="entry name" value="ISOMERASE"/>
    <property type="match status" value="1"/>
</dbReference>
<feature type="active site" description="Proton donor/acceptor" evidence="3">
    <location>
        <position position="140"/>
    </location>
</feature>
<dbReference type="AlphaFoldDB" id="A0A7Y6TY95"/>
<accession>A0A7Y6TY95</accession>
<keyword evidence="6" id="KW-1185">Reference proteome</keyword>
<dbReference type="GO" id="GO:0046487">
    <property type="term" value="P:glyoxylate metabolic process"/>
    <property type="evidence" value="ECO:0007669"/>
    <property type="project" value="TreeGrafter"/>
</dbReference>
<comment type="similarity">
    <text evidence="2">Belongs to the hyi family.</text>
</comment>
<dbReference type="Proteomes" id="UP000529637">
    <property type="component" value="Unassembled WGS sequence"/>
</dbReference>
<gene>
    <name evidence="5" type="ORF">HQN59_19795</name>
</gene>
<name>A0A7Y6TY95_9BURK</name>
<comment type="caution">
    <text evidence="5">The sequence shown here is derived from an EMBL/GenBank/DDBJ whole genome shotgun (WGS) entry which is preliminary data.</text>
</comment>
<feature type="active site" description="Proton donor/acceptor" evidence="3">
    <location>
        <position position="237"/>
    </location>
</feature>
<dbReference type="InterPro" id="IPR013022">
    <property type="entry name" value="Xyl_isomerase-like_TIM-brl"/>
</dbReference>
<organism evidence="5 6">
    <name type="scientific">Piscinibacter koreensis</name>
    <dbReference type="NCBI Taxonomy" id="2742824"/>
    <lineage>
        <taxon>Bacteria</taxon>
        <taxon>Pseudomonadati</taxon>
        <taxon>Pseudomonadota</taxon>
        <taxon>Betaproteobacteria</taxon>
        <taxon>Burkholderiales</taxon>
        <taxon>Sphaerotilaceae</taxon>
        <taxon>Piscinibacter</taxon>
    </lineage>
</organism>
<evidence type="ECO:0000313" key="6">
    <source>
        <dbReference type="Proteomes" id="UP000529637"/>
    </source>
</evidence>
<dbReference type="PANTHER" id="PTHR43489:SF6">
    <property type="entry name" value="HYDROXYPYRUVATE ISOMERASE-RELATED"/>
    <property type="match status" value="1"/>
</dbReference>
<dbReference type="GO" id="GO:0008903">
    <property type="term" value="F:hydroxypyruvate isomerase activity"/>
    <property type="evidence" value="ECO:0007669"/>
    <property type="project" value="TreeGrafter"/>
</dbReference>
<dbReference type="PIRSF" id="PIRSF006241">
    <property type="entry name" value="HyI"/>
    <property type="match status" value="1"/>
</dbReference>
<keyword evidence="1 2" id="KW-0413">Isomerase</keyword>
<dbReference type="Pfam" id="PF01261">
    <property type="entry name" value="AP_endonuc_2"/>
    <property type="match status" value="1"/>
</dbReference>
<evidence type="ECO:0000313" key="5">
    <source>
        <dbReference type="EMBL" id="NUZ08013.1"/>
    </source>
</evidence>
<dbReference type="InterPro" id="IPR036237">
    <property type="entry name" value="Xyl_isomerase-like_sf"/>
</dbReference>
<dbReference type="InterPro" id="IPR026040">
    <property type="entry name" value="HyI-like"/>
</dbReference>
<evidence type="ECO:0000256" key="2">
    <source>
        <dbReference type="PIRNR" id="PIRNR006241"/>
    </source>
</evidence>
<feature type="domain" description="Xylose isomerase-like TIM barrel" evidence="4">
    <location>
        <begin position="22"/>
        <end position="250"/>
    </location>
</feature>
<dbReference type="SUPFAM" id="SSF51658">
    <property type="entry name" value="Xylose isomerase-like"/>
    <property type="match status" value="1"/>
</dbReference>
<reference evidence="5 6" key="1">
    <citation type="submission" date="2020-06" db="EMBL/GenBank/DDBJ databases">
        <title>Schlegella sp. ID0723 isolated from air conditioner.</title>
        <authorList>
            <person name="Kim D.Y."/>
            <person name="Kim D.-U."/>
        </authorList>
    </citation>
    <scope>NUCLEOTIDE SEQUENCE [LARGE SCALE GENOMIC DNA]</scope>
    <source>
        <strain evidence="5 6">ID0723</strain>
    </source>
</reference>
<proteinExistence type="inferred from homology"/>
<dbReference type="EMBL" id="JABWMJ010000010">
    <property type="protein sequence ID" value="NUZ08013.1"/>
    <property type="molecule type" value="Genomic_DNA"/>
</dbReference>
<dbReference type="InterPro" id="IPR050417">
    <property type="entry name" value="Sugar_Epim/Isomerase"/>
</dbReference>
<sequence>MKLAANISLLYRELPMLERIGAAARDGFDGVEILFPYDLDPAALRRALSDAALPLVLINTPLGAAGEPGLAAVPDQRAAFRDGLQRALDIAVATGCPTLHTMAGRPPADADPTRRLAVLVDNLRWAAPLARAAGVVLTLEALNRHDVPGYAYHQPSEAVDVLRQLGGDDVRLQFDLYHVAREGLDLTRELEAARPWIRHVQVADAPARSAPDLSKPAVRQAFEALLAWPYRSWVGFEYNPGGGTAASLGWREPLRQLIASRSATA</sequence>
<evidence type="ECO:0000256" key="1">
    <source>
        <dbReference type="ARBA" id="ARBA00023235"/>
    </source>
</evidence>
<evidence type="ECO:0000259" key="4">
    <source>
        <dbReference type="Pfam" id="PF01261"/>
    </source>
</evidence>
<protein>
    <submittedName>
        <fullName evidence="5">TIM barrel protein</fullName>
    </submittedName>
</protein>